<dbReference type="InterPro" id="IPR052343">
    <property type="entry name" value="Retrotransposon-Effector_Assoc"/>
</dbReference>
<reference evidence="2" key="1">
    <citation type="submission" date="2022-07" db="EMBL/GenBank/DDBJ databases">
        <authorList>
            <person name="Macas J."/>
            <person name="Novak P."/>
            <person name="Neumann P."/>
        </authorList>
    </citation>
    <scope>NUCLEOTIDE SEQUENCE</scope>
</reference>
<dbReference type="OrthoDB" id="1938220at2759"/>
<dbReference type="Proteomes" id="UP001152484">
    <property type="component" value="Unassembled WGS sequence"/>
</dbReference>
<sequence length="194" mass="21942">MRAKQKEAFWRQKANVKWIWDGDANTNFFHEKAKEKVRRQQITAIKGTDGEWVYDRKDIATEAVSFFTKIYEEEATCSQDKVLKHIPCLLDEGDNEMLSNLPGEEKIKEAIWSLSKESAPGPDGFGGTFYRGCWDIIKKDVVLAVQEFFLGLPIPRSVGSANMVLIPKKGVLLHLGILGLFVFTPSLVRLILAL</sequence>
<evidence type="ECO:0000313" key="2">
    <source>
        <dbReference type="EMBL" id="CAH9094315.1"/>
    </source>
</evidence>
<organism evidence="2 3">
    <name type="scientific">Cuscuta europaea</name>
    <name type="common">European dodder</name>
    <dbReference type="NCBI Taxonomy" id="41803"/>
    <lineage>
        <taxon>Eukaryota</taxon>
        <taxon>Viridiplantae</taxon>
        <taxon>Streptophyta</taxon>
        <taxon>Embryophyta</taxon>
        <taxon>Tracheophyta</taxon>
        <taxon>Spermatophyta</taxon>
        <taxon>Magnoliopsida</taxon>
        <taxon>eudicotyledons</taxon>
        <taxon>Gunneridae</taxon>
        <taxon>Pentapetalae</taxon>
        <taxon>asterids</taxon>
        <taxon>lamiids</taxon>
        <taxon>Solanales</taxon>
        <taxon>Convolvulaceae</taxon>
        <taxon>Cuscuteae</taxon>
        <taxon>Cuscuta</taxon>
        <taxon>Cuscuta subgen. Cuscuta</taxon>
    </lineage>
</organism>
<comment type="caution">
    <text evidence="2">The sequence shown here is derived from an EMBL/GenBank/DDBJ whole genome shotgun (WGS) entry which is preliminary data.</text>
</comment>
<keyword evidence="1" id="KW-0812">Transmembrane</keyword>
<accession>A0A9P0Z949</accession>
<dbReference type="PANTHER" id="PTHR46890:SF28">
    <property type="entry name" value="REVERSE TRANSCRIPTASE DOMAIN-CONTAINING PROTEIN"/>
    <property type="match status" value="1"/>
</dbReference>
<dbReference type="PANTHER" id="PTHR46890">
    <property type="entry name" value="NON-LTR RETROLELEMENT REVERSE TRANSCRIPTASE-LIKE PROTEIN-RELATED"/>
    <property type="match status" value="1"/>
</dbReference>
<keyword evidence="1" id="KW-0472">Membrane</keyword>
<protein>
    <recommendedName>
        <fullName evidence="4">Reverse transcriptase domain-containing protein</fullName>
    </recommendedName>
</protein>
<keyword evidence="1" id="KW-1133">Transmembrane helix</keyword>
<keyword evidence="3" id="KW-1185">Reference proteome</keyword>
<gene>
    <name evidence="2" type="ORF">CEURO_LOCUS12690</name>
</gene>
<evidence type="ECO:0000313" key="3">
    <source>
        <dbReference type="Proteomes" id="UP001152484"/>
    </source>
</evidence>
<evidence type="ECO:0008006" key="4">
    <source>
        <dbReference type="Google" id="ProtNLM"/>
    </source>
</evidence>
<evidence type="ECO:0000256" key="1">
    <source>
        <dbReference type="SAM" id="Phobius"/>
    </source>
</evidence>
<dbReference type="EMBL" id="CAMAPE010000031">
    <property type="protein sequence ID" value="CAH9094315.1"/>
    <property type="molecule type" value="Genomic_DNA"/>
</dbReference>
<proteinExistence type="predicted"/>
<name>A0A9P0Z949_CUSEU</name>
<feature type="transmembrane region" description="Helical" evidence="1">
    <location>
        <begin position="171"/>
        <end position="192"/>
    </location>
</feature>
<dbReference type="AlphaFoldDB" id="A0A9P0Z949"/>